<organism evidence="2 3">
    <name type="scientific">Amblyomma americanum</name>
    <name type="common">Lone star tick</name>
    <dbReference type="NCBI Taxonomy" id="6943"/>
    <lineage>
        <taxon>Eukaryota</taxon>
        <taxon>Metazoa</taxon>
        <taxon>Ecdysozoa</taxon>
        <taxon>Arthropoda</taxon>
        <taxon>Chelicerata</taxon>
        <taxon>Arachnida</taxon>
        <taxon>Acari</taxon>
        <taxon>Parasitiformes</taxon>
        <taxon>Ixodida</taxon>
        <taxon>Ixodoidea</taxon>
        <taxon>Ixodidae</taxon>
        <taxon>Amblyomminae</taxon>
        <taxon>Amblyomma</taxon>
    </lineage>
</organism>
<keyword evidence="1" id="KW-0732">Signal</keyword>
<comment type="caution">
    <text evidence="2">The sequence shown here is derived from an EMBL/GenBank/DDBJ whole genome shotgun (WGS) entry which is preliminary data.</text>
</comment>
<keyword evidence="3" id="KW-1185">Reference proteome</keyword>
<evidence type="ECO:0000313" key="3">
    <source>
        <dbReference type="Proteomes" id="UP001321473"/>
    </source>
</evidence>
<feature type="signal peptide" evidence="1">
    <location>
        <begin position="1"/>
        <end position="22"/>
    </location>
</feature>
<evidence type="ECO:0000256" key="1">
    <source>
        <dbReference type="SAM" id="SignalP"/>
    </source>
</evidence>
<evidence type="ECO:0000313" key="2">
    <source>
        <dbReference type="EMBL" id="KAK8762466.1"/>
    </source>
</evidence>
<dbReference type="AlphaFoldDB" id="A0AAQ4DJ26"/>
<feature type="chain" id="PRO_5042895365" description="Secreted protein" evidence="1">
    <location>
        <begin position="23"/>
        <end position="80"/>
    </location>
</feature>
<gene>
    <name evidence="2" type="ORF">V5799_026267</name>
</gene>
<dbReference type="EMBL" id="JARKHS020030083">
    <property type="protein sequence ID" value="KAK8762466.1"/>
    <property type="molecule type" value="Genomic_DNA"/>
</dbReference>
<proteinExistence type="predicted"/>
<reference evidence="2 3" key="1">
    <citation type="journal article" date="2023" name="Arcadia Sci">
        <title>De novo assembly of a long-read Amblyomma americanum tick genome.</title>
        <authorList>
            <person name="Chou S."/>
            <person name="Poskanzer K.E."/>
            <person name="Rollins M."/>
            <person name="Thuy-Boun P.S."/>
        </authorList>
    </citation>
    <scope>NUCLEOTIDE SEQUENCE [LARGE SCALE GENOMIC DNA]</scope>
    <source>
        <strain evidence="2">F_SG_1</strain>
        <tissue evidence="2">Salivary glands</tissue>
    </source>
</reference>
<accession>A0AAQ4DJ26</accession>
<protein>
    <recommendedName>
        <fullName evidence="4">Secreted protein</fullName>
    </recommendedName>
</protein>
<evidence type="ECO:0008006" key="4">
    <source>
        <dbReference type="Google" id="ProtNLM"/>
    </source>
</evidence>
<dbReference type="Proteomes" id="UP001321473">
    <property type="component" value="Unassembled WGS sequence"/>
</dbReference>
<name>A0AAQ4DJ26_AMBAM</name>
<sequence length="80" mass="9027">MNSGTSLILLCFMAGTLVLVEAQKEKVKIDKSKLNDSYFTAGDEDCSPEDGVCVYTDEKTELKQSVEHRSFSHRWNLLPE</sequence>